<evidence type="ECO:0000313" key="2">
    <source>
        <dbReference type="EMBL" id="KAK6538550.1"/>
    </source>
</evidence>
<dbReference type="AlphaFoldDB" id="A0AAV9X902"/>
<feature type="region of interest" description="Disordered" evidence="1">
    <location>
        <begin position="31"/>
        <end position="102"/>
    </location>
</feature>
<feature type="compositionally biased region" description="Basic and acidic residues" evidence="1">
    <location>
        <begin position="43"/>
        <end position="55"/>
    </location>
</feature>
<gene>
    <name evidence="2" type="ORF">TWF694_010129</name>
</gene>
<feature type="compositionally biased region" description="Polar residues" evidence="1">
    <location>
        <begin position="90"/>
        <end position="102"/>
    </location>
</feature>
<proteinExistence type="predicted"/>
<accession>A0AAV9X902</accession>
<comment type="caution">
    <text evidence="2">The sequence shown here is derived from an EMBL/GenBank/DDBJ whole genome shotgun (WGS) entry which is preliminary data.</text>
</comment>
<evidence type="ECO:0000256" key="1">
    <source>
        <dbReference type="SAM" id="MobiDB-lite"/>
    </source>
</evidence>
<sequence length="102" mass="11414">MARLSSWEILGIVVGLTGGPPTLFKIAKWGYKRHQKRSRRSQRQPDEENQLDRTRPQVHTTAIEMNDQPPTANEPELNTVPDLIPHSDTAPVNDTETTGSDA</sequence>
<name>A0AAV9X902_9PEZI</name>
<organism evidence="2 3">
    <name type="scientific">Orbilia ellipsospora</name>
    <dbReference type="NCBI Taxonomy" id="2528407"/>
    <lineage>
        <taxon>Eukaryota</taxon>
        <taxon>Fungi</taxon>
        <taxon>Dikarya</taxon>
        <taxon>Ascomycota</taxon>
        <taxon>Pezizomycotina</taxon>
        <taxon>Orbiliomycetes</taxon>
        <taxon>Orbiliales</taxon>
        <taxon>Orbiliaceae</taxon>
        <taxon>Orbilia</taxon>
    </lineage>
</organism>
<protein>
    <submittedName>
        <fullName evidence="2">Uncharacterized protein</fullName>
    </submittedName>
</protein>
<dbReference type="EMBL" id="JAVHJO010000007">
    <property type="protein sequence ID" value="KAK6538550.1"/>
    <property type="molecule type" value="Genomic_DNA"/>
</dbReference>
<evidence type="ECO:0000313" key="3">
    <source>
        <dbReference type="Proteomes" id="UP001365542"/>
    </source>
</evidence>
<dbReference type="Proteomes" id="UP001365542">
    <property type="component" value="Unassembled WGS sequence"/>
</dbReference>
<feature type="compositionally biased region" description="Basic residues" evidence="1">
    <location>
        <begin position="31"/>
        <end position="42"/>
    </location>
</feature>
<keyword evidence="3" id="KW-1185">Reference proteome</keyword>
<reference evidence="2 3" key="1">
    <citation type="submission" date="2019-10" db="EMBL/GenBank/DDBJ databases">
        <authorList>
            <person name="Palmer J.M."/>
        </authorList>
    </citation>
    <scope>NUCLEOTIDE SEQUENCE [LARGE SCALE GENOMIC DNA]</scope>
    <source>
        <strain evidence="2 3">TWF694</strain>
    </source>
</reference>